<gene>
    <name evidence="3" type="ORF">ScoT_41670</name>
</gene>
<comment type="caution">
    <text evidence="3">The sequence shown here is derived from an EMBL/GenBank/DDBJ whole genome shotgun (WGS) entry which is preliminary data.</text>
</comment>
<dbReference type="InterPro" id="IPR027417">
    <property type="entry name" value="P-loop_NTPase"/>
</dbReference>
<dbReference type="AlphaFoldDB" id="A0AA37BZZ2"/>
<feature type="domain" description="NadR/Ttd14 AAA" evidence="2">
    <location>
        <begin position="16"/>
        <end position="180"/>
    </location>
</feature>
<dbReference type="Gene3D" id="3.40.50.300">
    <property type="entry name" value="P-loop containing nucleotide triphosphate hydrolases"/>
    <property type="match status" value="1"/>
</dbReference>
<accession>A0AA37BZZ2</accession>
<evidence type="ECO:0000256" key="1">
    <source>
        <dbReference type="SAM" id="MobiDB-lite"/>
    </source>
</evidence>
<proteinExistence type="predicted"/>
<evidence type="ECO:0000313" key="3">
    <source>
        <dbReference type="EMBL" id="GHI47993.1"/>
    </source>
</evidence>
<protein>
    <recommendedName>
        <fullName evidence="2">NadR/Ttd14 AAA domain-containing protein</fullName>
    </recommendedName>
</protein>
<dbReference type="Proteomes" id="UP001051844">
    <property type="component" value="Unassembled WGS sequence"/>
</dbReference>
<name>A0AA37BZZ2_9ACTN</name>
<dbReference type="EMBL" id="BNDZ01000005">
    <property type="protein sequence ID" value="GHI47993.1"/>
    <property type="molecule type" value="Genomic_DNA"/>
</dbReference>
<reference evidence="3" key="1">
    <citation type="submission" date="2022-09" db="EMBL/GenBank/DDBJ databases">
        <title>Whole genome shotgun sequence of Streptomyces albidoflavus NBRC 12854.</title>
        <authorList>
            <person name="Komaki H."/>
            <person name="Tamura T."/>
        </authorList>
    </citation>
    <scope>NUCLEOTIDE SEQUENCE</scope>
    <source>
        <strain evidence="3">NBRC 12854</strain>
    </source>
</reference>
<dbReference type="Pfam" id="PF13521">
    <property type="entry name" value="AAA_28"/>
    <property type="match status" value="1"/>
</dbReference>
<dbReference type="SUPFAM" id="SSF52540">
    <property type="entry name" value="P-loop containing nucleoside triphosphate hydrolases"/>
    <property type="match status" value="1"/>
</dbReference>
<evidence type="ECO:0000313" key="4">
    <source>
        <dbReference type="Proteomes" id="UP001051844"/>
    </source>
</evidence>
<sequence>MTGSPAGKDPAMRHHILTGTPGAGKTTVLRALASRGHRTVAEAATDVIAREQALGTPEPWTDPEFIARVTAEQRARQEAAAGAPGPCFFDRSPVCTHALATYLGHPVPLALTAELTRLTTPPGLYEPYVFLLRPLGFVEPTAARRISYEDALAFERVHEESYRRFGFRLVEVPAAGVEERVDRILEVVGAGEDRGGGARRWW</sequence>
<dbReference type="InterPro" id="IPR038727">
    <property type="entry name" value="NadR/Ttd14_AAA_dom"/>
</dbReference>
<organism evidence="3 4">
    <name type="scientific">Streptomyces albidoflavus</name>
    <dbReference type="NCBI Taxonomy" id="1886"/>
    <lineage>
        <taxon>Bacteria</taxon>
        <taxon>Bacillati</taxon>
        <taxon>Actinomycetota</taxon>
        <taxon>Actinomycetes</taxon>
        <taxon>Kitasatosporales</taxon>
        <taxon>Streptomycetaceae</taxon>
        <taxon>Streptomyces</taxon>
        <taxon>Streptomyces albidoflavus group</taxon>
    </lineage>
</organism>
<feature type="region of interest" description="Disordered" evidence="1">
    <location>
        <begin position="1"/>
        <end position="20"/>
    </location>
</feature>
<evidence type="ECO:0000259" key="2">
    <source>
        <dbReference type="Pfam" id="PF13521"/>
    </source>
</evidence>